<accession>A0A5B8VBR6</accession>
<dbReference type="RefSeq" id="WP_147191342.1">
    <property type="nucleotide sequence ID" value="NZ_CP042435.1"/>
</dbReference>
<dbReference type="SUPFAM" id="SSF46689">
    <property type="entry name" value="Homeodomain-like"/>
    <property type="match status" value="1"/>
</dbReference>
<keyword evidence="2" id="KW-0238">DNA-binding</keyword>
<dbReference type="KEGG" id="pgin:FRZ67_16745"/>
<feature type="domain" description="HTH araC/xylS-type" evidence="4">
    <location>
        <begin position="232"/>
        <end position="331"/>
    </location>
</feature>
<dbReference type="PROSITE" id="PS01124">
    <property type="entry name" value="HTH_ARAC_FAMILY_2"/>
    <property type="match status" value="1"/>
</dbReference>
<dbReference type="InterPro" id="IPR018062">
    <property type="entry name" value="HTH_AraC-typ_CS"/>
</dbReference>
<dbReference type="Proteomes" id="UP000321533">
    <property type="component" value="Chromosome"/>
</dbReference>
<dbReference type="Gene3D" id="1.10.10.60">
    <property type="entry name" value="Homeodomain-like"/>
    <property type="match status" value="1"/>
</dbReference>
<dbReference type="GO" id="GO:0003700">
    <property type="term" value="F:DNA-binding transcription factor activity"/>
    <property type="evidence" value="ECO:0007669"/>
    <property type="project" value="InterPro"/>
</dbReference>
<reference evidence="5 6" key="1">
    <citation type="journal article" date="2016" name="Int. J. Syst. Evol. Microbiol.">
        <title>Panacibacter ginsenosidivorans gen. nov., sp. nov., with ginsenoside converting activity isolated from soil of a ginseng field.</title>
        <authorList>
            <person name="Siddiqi M.Z."/>
            <person name="Muhammad Shafi S."/>
            <person name="Choi K.D."/>
            <person name="Im W.T."/>
        </authorList>
    </citation>
    <scope>NUCLEOTIDE SEQUENCE [LARGE SCALE GENOMIC DNA]</scope>
    <source>
        <strain evidence="5 6">Gsoil1550</strain>
    </source>
</reference>
<dbReference type="PANTHER" id="PTHR47893">
    <property type="entry name" value="REGULATORY PROTEIN PCHR"/>
    <property type="match status" value="1"/>
</dbReference>
<proteinExistence type="predicted"/>
<dbReference type="EMBL" id="CP042435">
    <property type="protein sequence ID" value="QEC68874.1"/>
    <property type="molecule type" value="Genomic_DNA"/>
</dbReference>
<evidence type="ECO:0000256" key="2">
    <source>
        <dbReference type="ARBA" id="ARBA00023125"/>
    </source>
</evidence>
<evidence type="ECO:0000313" key="6">
    <source>
        <dbReference type="Proteomes" id="UP000321533"/>
    </source>
</evidence>
<keyword evidence="6" id="KW-1185">Reference proteome</keyword>
<dbReference type="InterPro" id="IPR053142">
    <property type="entry name" value="PchR_regulatory_protein"/>
</dbReference>
<evidence type="ECO:0000313" key="5">
    <source>
        <dbReference type="EMBL" id="QEC68874.1"/>
    </source>
</evidence>
<keyword evidence="1" id="KW-0805">Transcription regulation</keyword>
<dbReference type="AlphaFoldDB" id="A0A5B8VBR6"/>
<evidence type="ECO:0000259" key="4">
    <source>
        <dbReference type="PROSITE" id="PS01124"/>
    </source>
</evidence>
<gene>
    <name evidence="5" type="ORF">FRZ67_16745</name>
</gene>
<dbReference type="Pfam" id="PF12833">
    <property type="entry name" value="HTH_18"/>
    <property type="match status" value="1"/>
</dbReference>
<evidence type="ECO:0000256" key="3">
    <source>
        <dbReference type="ARBA" id="ARBA00023163"/>
    </source>
</evidence>
<protein>
    <submittedName>
        <fullName evidence="5">Helix-turn-helix transcriptional regulator</fullName>
    </submittedName>
</protein>
<name>A0A5B8VBR6_9BACT</name>
<dbReference type="GO" id="GO:0043565">
    <property type="term" value="F:sequence-specific DNA binding"/>
    <property type="evidence" value="ECO:0007669"/>
    <property type="project" value="InterPro"/>
</dbReference>
<dbReference type="InterPro" id="IPR018060">
    <property type="entry name" value="HTH_AraC"/>
</dbReference>
<sequence>MIEVNYNNNDYKSLAQMLVRSFGLQVEGDVIRLPKNIGEGFVIPYNLPEGVSIIVSDTILYDNLFFHRQATASQHYFILQFNESFTKGEESNTPPEANEQHVYNIRKHAVLLTSSLMDAKFFIPKGIRIRSVRIILGSDLLNNFIGREMADKFLSNYFSMLLKNRNPELIGTDYRVLMDELIREKIDHPLRIKYISNRVMLMIEKLVTGFMGKLENNNKFIKLKDDEINRLIKVESLLVKDYSGAPPTISALSKIAAMSPTKLKRDFKSMYGLPIYEYYQKNRMIRARSLLLEGKYAVKEVGIMVGYSNLGHFAGSFRKEFGLLPSEIVNEETSAGYANTEAEPHVWSNN</sequence>
<evidence type="ECO:0000256" key="1">
    <source>
        <dbReference type="ARBA" id="ARBA00023015"/>
    </source>
</evidence>
<dbReference type="PANTHER" id="PTHR47893:SF1">
    <property type="entry name" value="REGULATORY PROTEIN PCHR"/>
    <property type="match status" value="1"/>
</dbReference>
<keyword evidence="3" id="KW-0804">Transcription</keyword>
<dbReference type="OrthoDB" id="1156172at2"/>
<dbReference type="SMART" id="SM00342">
    <property type="entry name" value="HTH_ARAC"/>
    <property type="match status" value="1"/>
</dbReference>
<organism evidence="5 6">
    <name type="scientific">Panacibacter ginsenosidivorans</name>
    <dbReference type="NCBI Taxonomy" id="1813871"/>
    <lineage>
        <taxon>Bacteria</taxon>
        <taxon>Pseudomonadati</taxon>
        <taxon>Bacteroidota</taxon>
        <taxon>Chitinophagia</taxon>
        <taxon>Chitinophagales</taxon>
        <taxon>Chitinophagaceae</taxon>
        <taxon>Panacibacter</taxon>
    </lineage>
</organism>
<dbReference type="InterPro" id="IPR009057">
    <property type="entry name" value="Homeodomain-like_sf"/>
</dbReference>
<dbReference type="PROSITE" id="PS00041">
    <property type="entry name" value="HTH_ARAC_FAMILY_1"/>
    <property type="match status" value="1"/>
</dbReference>